<evidence type="ECO:0000256" key="1">
    <source>
        <dbReference type="SAM" id="MobiDB-lite"/>
    </source>
</evidence>
<dbReference type="CDD" id="cd07246">
    <property type="entry name" value="VOC_like"/>
    <property type="match status" value="1"/>
</dbReference>
<dbReference type="AlphaFoldDB" id="A0A822XV40"/>
<evidence type="ECO:0000313" key="4">
    <source>
        <dbReference type="Proteomes" id="UP000607653"/>
    </source>
</evidence>
<accession>A0A822XV40</accession>
<organism evidence="3 4">
    <name type="scientific">Nelumbo nucifera</name>
    <name type="common">Sacred lotus</name>
    <dbReference type="NCBI Taxonomy" id="4432"/>
    <lineage>
        <taxon>Eukaryota</taxon>
        <taxon>Viridiplantae</taxon>
        <taxon>Streptophyta</taxon>
        <taxon>Embryophyta</taxon>
        <taxon>Tracheophyta</taxon>
        <taxon>Spermatophyta</taxon>
        <taxon>Magnoliopsida</taxon>
        <taxon>Proteales</taxon>
        <taxon>Nelumbonaceae</taxon>
        <taxon>Nelumbo</taxon>
    </lineage>
</organism>
<dbReference type="Gene3D" id="3.10.180.10">
    <property type="entry name" value="2,3-Dihydroxybiphenyl 1,2-Dioxygenase, domain 1"/>
    <property type="match status" value="1"/>
</dbReference>
<evidence type="ECO:0000313" key="3">
    <source>
        <dbReference type="EMBL" id="DAD24207.1"/>
    </source>
</evidence>
<reference evidence="3 4" key="1">
    <citation type="journal article" date="2020" name="Mol. Biol. Evol.">
        <title>Distinct Expression and Methylation Patterns for Genes with Different Fates following a Single Whole-Genome Duplication in Flowering Plants.</title>
        <authorList>
            <person name="Shi T."/>
            <person name="Rahmani R.S."/>
            <person name="Gugger P.F."/>
            <person name="Wang M."/>
            <person name="Li H."/>
            <person name="Zhang Y."/>
            <person name="Li Z."/>
            <person name="Wang Q."/>
            <person name="Van de Peer Y."/>
            <person name="Marchal K."/>
            <person name="Chen J."/>
        </authorList>
    </citation>
    <scope>NUCLEOTIDE SEQUENCE [LARGE SCALE GENOMIC DNA]</scope>
    <source>
        <tissue evidence="3">Leaf</tissue>
    </source>
</reference>
<dbReference type="PANTHER" id="PTHR34109:SF1">
    <property type="entry name" value="VOC DOMAIN-CONTAINING PROTEIN"/>
    <property type="match status" value="1"/>
</dbReference>
<dbReference type="InterPro" id="IPR054576">
    <property type="entry name" value="At5g48480-like_N"/>
</dbReference>
<dbReference type="EMBL" id="DUZY01000001">
    <property type="protein sequence ID" value="DAD24207.1"/>
    <property type="molecule type" value="Genomic_DNA"/>
</dbReference>
<name>A0A822XV40_NELNU</name>
<evidence type="ECO:0000259" key="2">
    <source>
        <dbReference type="PROSITE" id="PS51819"/>
    </source>
</evidence>
<dbReference type="InterPro" id="IPR037523">
    <property type="entry name" value="VOC_core"/>
</dbReference>
<sequence length="185" mass="19348">MAQENAATLDLPNGGAENGSTKTVSFSSLKPQLVLQASKAADAVQFYKTAFGVEELKRVMHPKRKAEQELPLILCAELKLGSSVLQVCDQTDDSSAPFGTMCLTADQGVTKLTRVGCGSACMFCLETDDVDGAVKKAVSAGATLEGEITEGEGSCCGGRVGKVKDPYGYAWLICSPAKECANVEA</sequence>
<protein>
    <recommendedName>
        <fullName evidence="2">VOC domain-containing protein</fullName>
    </recommendedName>
</protein>
<dbReference type="InterPro" id="IPR029068">
    <property type="entry name" value="Glyas_Bleomycin-R_OHBP_Dase"/>
</dbReference>
<dbReference type="Proteomes" id="UP000607653">
    <property type="component" value="Unassembled WGS sequence"/>
</dbReference>
<dbReference type="PROSITE" id="PS51819">
    <property type="entry name" value="VOC"/>
    <property type="match status" value="1"/>
</dbReference>
<dbReference type="Pfam" id="PF22656">
    <property type="entry name" value="At5g48480-like_N"/>
    <property type="match status" value="1"/>
</dbReference>
<feature type="region of interest" description="Disordered" evidence="1">
    <location>
        <begin position="1"/>
        <end position="22"/>
    </location>
</feature>
<comment type="caution">
    <text evidence="3">The sequence shown here is derived from an EMBL/GenBank/DDBJ whole genome shotgun (WGS) entry which is preliminary data.</text>
</comment>
<keyword evidence="4" id="KW-1185">Reference proteome</keyword>
<feature type="domain" description="VOC" evidence="2">
    <location>
        <begin position="28"/>
        <end position="176"/>
    </location>
</feature>
<proteinExistence type="predicted"/>
<gene>
    <name evidence="3" type="ORF">HUJ06_025670</name>
</gene>
<dbReference type="SUPFAM" id="SSF54593">
    <property type="entry name" value="Glyoxalase/Bleomycin resistance protein/Dihydroxybiphenyl dioxygenase"/>
    <property type="match status" value="1"/>
</dbReference>
<dbReference type="InterPro" id="IPR054575">
    <property type="entry name" value="At5g48480-like_C"/>
</dbReference>
<dbReference type="PANTHER" id="PTHR34109">
    <property type="entry name" value="BNAUNNG04460D PROTEIN-RELATED"/>
    <property type="match status" value="1"/>
</dbReference>
<dbReference type="Pfam" id="PF22650">
    <property type="entry name" value="At5g48480-like_C"/>
    <property type="match status" value="1"/>
</dbReference>